<dbReference type="GO" id="GO:0003676">
    <property type="term" value="F:nucleic acid binding"/>
    <property type="evidence" value="ECO:0007669"/>
    <property type="project" value="InterPro"/>
</dbReference>
<dbReference type="Gene3D" id="3.30.428.10">
    <property type="entry name" value="HIT-like"/>
    <property type="match status" value="1"/>
</dbReference>
<name>A0A1Q3ELP5_LENED</name>
<dbReference type="CDD" id="cd07380">
    <property type="entry name" value="MPP_CWF19_N"/>
    <property type="match status" value="1"/>
</dbReference>
<keyword evidence="1" id="KW-0507">mRNA processing</keyword>
<reference evidence="8 9" key="1">
    <citation type="submission" date="2016-08" db="EMBL/GenBank/DDBJ databases">
        <authorList>
            <consortium name="Lentinula edodes genome sequencing consortium"/>
            <person name="Sakamoto Y."/>
            <person name="Nakade K."/>
            <person name="Sato S."/>
            <person name="Yoshida Y."/>
            <person name="Miyazaki K."/>
            <person name="Natsume S."/>
            <person name="Konno N."/>
        </authorList>
    </citation>
    <scope>NUCLEOTIDE SEQUENCE [LARGE SCALE GENOMIC DNA]</scope>
    <source>
        <strain evidence="8 9">NBRC 111202</strain>
    </source>
</reference>
<dbReference type="GO" id="GO:0000398">
    <property type="term" value="P:mRNA splicing, via spliceosome"/>
    <property type="evidence" value="ECO:0007669"/>
    <property type="project" value="TreeGrafter"/>
</dbReference>
<accession>A0A1Q3ELP5</accession>
<evidence type="ECO:0000313" key="8">
    <source>
        <dbReference type="EMBL" id="GAW08034.1"/>
    </source>
</evidence>
<dbReference type="InterPro" id="IPR040194">
    <property type="entry name" value="Cwf19-like"/>
</dbReference>
<keyword evidence="3 5" id="KW-0863">Zinc-finger</keyword>
<dbReference type="Pfam" id="PF13696">
    <property type="entry name" value="zf-CCHC_2"/>
    <property type="match status" value="2"/>
</dbReference>
<dbReference type="InterPro" id="IPR025829">
    <property type="entry name" value="Zn_knuckle_CX2CX3GHX4C"/>
</dbReference>
<dbReference type="EMBL" id="BDGU01000550">
    <property type="protein sequence ID" value="GAW08034.1"/>
    <property type="molecule type" value="Genomic_DNA"/>
</dbReference>
<feature type="domain" description="CCHC-type" evidence="7">
    <location>
        <begin position="386"/>
        <end position="401"/>
    </location>
</feature>
<organism evidence="8 9">
    <name type="scientific">Lentinula edodes</name>
    <name type="common">Shiitake mushroom</name>
    <name type="synonym">Lentinus edodes</name>
    <dbReference type="NCBI Taxonomy" id="5353"/>
    <lineage>
        <taxon>Eukaryota</taxon>
        <taxon>Fungi</taxon>
        <taxon>Dikarya</taxon>
        <taxon>Basidiomycota</taxon>
        <taxon>Agaricomycotina</taxon>
        <taxon>Agaricomycetes</taxon>
        <taxon>Agaricomycetidae</taxon>
        <taxon>Agaricales</taxon>
        <taxon>Marasmiineae</taxon>
        <taxon>Omphalotaceae</taxon>
        <taxon>Lentinula</taxon>
    </lineage>
</organism>
<evidence type="ECO:0000256" key="3">
    <source>
        <dbReference type="ARBA" id="ARBA00022771"/>
    </source>
</evidence>
<dbReference type="InterPro" id="IPR001878">
    <property type="entry name" value="Znf_CCHC"/>
</dbReference>
<keyword evidence="2" id="KW-0479">Metal-binding</keyword>
<dbReference type="InterPro" id="IPR006768">
    <property type="entry name" value="Cwf19-like_C_dom-1"/>
</dbReference>
<keyword evidence="4" id="KW-0862">Zinc</keyword>
<feature type="compositionally biased region" description="Polar residues" evidence="6">
    <location>
        <begin position="297"/>
        <end position="314"/>
    </location>
</feature>
<dbReference type="PROSITE" id="PS50158">
    <property type="entry name" value="ZF_CCHC"/>
    <property type="match status" value="1"/>
</dbReference>
<dbReference type="InterPro" id="IPR036875">
    <property type="entry name" value="Znf_CCHC_sf"/>
</dbReference>
<dbReference type="Proteomes" id="UP000188533">
    <property type="component" value="Unassembled WGS sequence"/>
</dbReference>
<evidence type="ECO:0000259" key="7">
    <source>
        <dbReference type="PROSITE" id="PS50158"/>
    </source>
</evidence>
<dbReference type="Gene3D" id="4.10.60.10">
    <property type="entry name" value="Zinc finger, CCHC-type"/>
    <property type="match status" value="1"/>
</dbReference>
<proteinExistence type="predicted"/>
<dbReference type="InterPro" id="IPR036265">
    <property type="entry name" value="HIT-like_sf"/>
</dbReference>
<comment type="caution">
    <text evidence="8">The sequence shown here is derived from an EMBL/GenBank/DDBJ whole genome shotgun (WGS) entry which is preliminary data.</text>
</comment>
<gene>
    <name evidence="8" type="ORF">LENED_010068</name>
</gene>
<feature type="region of interest" description="Disordered" evidence="6">
    <location>
        <begin position="297"/>
        <end position="330"/>
    </location>
</feature>
<evidence type="ECO:0000256" key="2">
    <source>
        <dbReference type="ARBA" id="ARBA00022723"/>
    </source>
</evidence>
<keyword evidence="9" id="KW-1185">Reference proteome</keyword>
<evidence type="ECO:0000256" key="5">
    <source>
        <dbReference type="PROSITE-ProRule" id="PRU00047"/>
    </source>
</evidence>
<sequence>MAAPVKILSLGSANGSIRNLFTKIKTIDDKHGKFDFALCVGDFFGKLKEKEDMEDAGDDEISLLLEGKLPAPIECYIMQGENPLPDAVIQKFAKTGGELCKDVFLMSKSGLVTTASGLRIACLGGTFEPSIFSSSESAPGFASPFFSEQTVEKLLSNSLTSTSSAKQKQNYKSLASIQSSSSSSQFVDVLVTNVWPACVTGFSSVPLPSLPSSKIGAAPLDDLCRRLRPRYHFAAGAPDGSKETQPVFWEREPFVWDDDNGNGRASRFISLGVFNGPVPVNGKKQRWFYAFSIEPGSASSTAQKPKNASKNPFTETLPRKRPFQEVQSSQGENYIFGDVRQPVKRTRIENIDGKPPPGYKCRRCDSTEHFINNCPERQKPPEGYVCRICNIAGHLVRDCPSSSQNAVGDTGGRKPKEGYVCRACGNEGGHYLDDCPVVTQRGGGGGGKRGPPREIGPEECWFCLSNPNLAKHLITSIGEECYVTLPKGQIIPTQSAAPENRASSRTSVPGGGHVLIVPITHYPTFNTIPSDLAPPIIEETEKYKLSLRNFYAKHACHPVFFEISRLGARGAKGVHAHIQCVPLPQSLKTEEVEEAFVSQARSQGILFEQDAEEALRLGAGGASYFKVELPDGKKMVHLINPGVPFGIQFGRQVLTDLLGFPSRVDWKTCTLDEEEDRADAEAFKAGFGPFVTWTKNPPQ</sequence>
<dbReference type="SMART" id="SM00343">
    <property type="entry name" value="ZnF_C2HC"/>
    <property type="match status" value="3"/>
</dbReference>
<dbReference type="SUPFAM" id="SSF54197">
    <property type="entry name" value="HIT-like"/>
    <property type="match status" value="1"/>
</dbReference>
<dbReference type="AlphaFoldDB" id="A0A1Q3ELP5"/>
<dbReference type="SUPFAM" id="SSF57756">
    <property type="entry name" value="Retrovirus zinc finger-like domains"/>
    <property type="match status" value="1"/>
</dbReference>
<protein>
    <submittedName>
        <fullName evidence="8">Nuclear protein</fullName>
    </submittedName>
</protein>
<dbReference type="Pfam" id="PF04677">
    <property type="entry name" value="CwfJ_C_1"/>
    <property type="match status" value="1"/>
</dbReference>
<evidence type="ECO:0000256" key="4">
    <source>
        <dbReference type="ARBA" id="ARBA00022833"/>
    </source>
</evidence>
<dbReference type="PANTHER" id="PTHR12072">
    <property type="entry name" value="CWF19, CELL CYCLE CONTROL PROTEIN"/>
    <property type="match status" value="1"/>
</dbReference>
<dbReference type="InterPro" id="IPR006767">
    <property type="entry name" value="Cwf19-like_C_dom-2"/>
</dbReference>
<evidence type="ECO:0000313" key="9">
    <source>
        <dbReference type="Proteomes" id="UP000188533"/>
    </source>
</evidence>
<dbReference type="GO" id="GO:0008270">
    <property type="term" value="F:zinc ion binding"/>
    <property type="evidence" value="ECO:0007669"/>
    <property type="project" value="UniProtKB-KW"/>
</dbReference>
<dbReference type="Pfam" id="PF04676">
    <property type="entry name" value="CwfJ_C_2"/>
    <property type="match status" value="1"/>
</dbReference>
<dbReference type="GO" id="GO:0061632">
    <property type="term" value="F:RNA lariat debranching enzyme activator activity"/>
    <property type="evidence" value="ECO:0007669"/>
    <property type="project" value="TreeGrafter"/>
</dbReference>
<dbReference type="GO" id="GO:0071014">
    <property type="term" value="C:post-mRNA release spliceosomal complex"/>
    <property type="evidence" value="ECO:0007669"/>
    <property type="project" value="TreeGrafter"/>
</dbReference>
<evidence type="ECO:0000256" key="6">
    <source>
        <dbReference type="SAM" id="MobiDB-lite"/>
    </source>
</evidence>
<dbReference type="PANTHER" id="PTHR12072:SF4">
    <property type="entry name" value="CWF19-LIKE PROTEIN 1"/>
    <property type="match status" value="1"/>
</dbReference>
<reference evidence="8 9" key="2">
    <citation type="submission" date="2017-02" db="EMBL/GenBank/DDBJ databases">
        <title>A genome survey and senescence transcriptome analysis in Lentinula edodes.</title>
        <authorList>
            <person name="Sakamoto Y."/>
            <person name="Nakade K."/>
            <person name="Sato S."/>
            <person name="Yoshida Y."/>
            <person name="Miyazaki K."/>
            <person name="Natsume S."/>
            <person name="Konno N."/>
        </authorList>
    </citation>
    <scope>NUCLEOTIDE SEQUENCE [LARGE SCALE GENOMIC DNA]</scope>
    <source>
        <strain evidence="8 9">NBRC 111202</strain>
    </source>
</reference>
<dbReference type="STRING" id="5353.A0A1Q3ELP5"/>
<evidence type="ECO:0000256" key="1">
    <source>
        <dbReference type="ARBA" id="ARBA00022664"/>
    </source>
</evidence>